<gene>
    <name evidence="8" type="ORF">NXF25_020804</name>
</gene>
<comment type="similarity">
    <text evidence="1 6">Belongs to the ferritin family.</text>
</comment>
<dbReference type="InterPro" id="IPR012347">
    <property type="entry name" value="Ferritin-like"/>
</dbReference>
<dbReference type="InterPro" id="IPR014034">
    <property type="entry name" value="Ferritin_CS"/>
</dbReference>
<keyword evidence="3 5" id="KW-0479">Metal-binding</keyword>
<dbReference type="Pfam" id="PF00210">
    <property type="entry name" value="Ferritin"/>
    <property type="match status" value="1"/>
</dbReference>
<dbReference type="EMBL" id="JAOTOJ010000008">
    <property type="protein sequence ID" value="KAK9397443.1"/>
    <property type="molecule type" value="Genomic_DNA"/>
</dbReference>
<evidence type="ECO:0000313" key="8">
    <source>
        <dbReference type="EMBL" id="KAK9397443.1"/>
    </source>
</evidence>
<evidence type="ECO:0000256" key="2">
    <source>
        <dbReference type="ARBA" id="ARBA00022434"/>
    </source>
</evidence>
<keyword evidence="9" id="KW-1185">Reference proteome</keyword>
<protein>
    <recommendedName>
        <fullName evidence="6">Ferritin</fullName>
    </recommendedName>
</protein>
<reference evidence="8 9" key="1">
    <citation type="journal article" date="2024" name="Proc. Natl. Acad. Sci. U.S.A.">
        <title>The genetic regulatory architecture and epigenomic basis for age-related changes in rattlesnake venom.</title>
        <authorList>
            <person name="Hogan M.P."/>
            <person name="Holding M.L."/>
            <person name="Nystrom G.S."/>
            <person name="Colston T.J."/>
            <person name="Bartlett D.A."/>
            <person name="Mason A.J."/>
            <person name="Ellsworth S.A."/>
            <person name="Rautsaw R.M."/>
            <person name="Lawrence K.C."/>
            <person name="Strickland J.L."/>
            <person name="He B."/>
            <person name="Fraser P."/>
            <person name="Margres M.J."/>
            <person name="Gilbert D.M."/>
            <person name="Gibbs H.L."/>
            <person name="Parkinson C.L."/>
            <person name="Rokyta D.R."/>
        </authorList>
    </citation>
    <scope>NUCLEOTIDE SEQUENCE [LARGE SCALE GENOMIC DNA]</scope>
    <source>
        <strain evidence="8">DRR0105</strain>
    </source>
</reference>
<dbReference type="GO" id="GO:0006826">
    <property type="term" value="P:iron ion transport"/>
    <property type="evidence" value="ECO:0007669"/>
    <property type="project" value="InterPro"/>
</dbReference>
<dbReference type="GO" id="GO:0008199">
    <property type="term" value="F:ferric iron binding"/>
    <property type="evidence" value="ECO:0007669"/>
    <property type="project" value="InterPro"/>
</dbReference>
<comment type="function">
    <text evidence="6">Stores iron in a soluble, non-toxic, readily available form. Important for iron homeostasis. Iron is taken up in the ferrous form and deposited as ferric hydroxides after oxidation.</text>
</comment>
<proteinExistence type="inferred from homology"/>
<sequence length="259" mass="29091">MTASGEPRGAEPRVCSQCGGRVLEEPPVAYKSLFLGSSRSVRTSILAFVPSLLLQQCLNGAGSQPPILKSVCQPVQPTSTCTMSSQIRQNYQAESEAGVNRLVNQFLQASYTYLSLNFYYTRDDVALSKFASFFHHLSEEKHEQAEKFLTFQNRRGGRVVLQDVKKPEQDEWKNGIAAMEAALKLEKSLNQALLDLHQVASRHTDPHLCDFLETHYLDEEVKLIKKLGDHVTNLKRVRAQEEGLGEYLFDRLTLGESSD</sequence>
<evidence type="ECO:0000256" key="1">
    <source>
        <dbReference type="ARBA" id="ARBA00007513"/>
    </source>
</evidence>
<evidence type="ECO:0000313" key="9">
    <source>
        <dbReference type="Proteomes" id="UP001474421"/>
    </source>
</evidence>
<evidence type="ECO:0000256" key="4">
    <source>
        <dbReference type="ARBA" id="ARBA00023004"/>
    </source>
</evidence>
<feature type="domain" description="Ferritin-like diiron" evidence="7">
    <location>
        <begin position="89"/>
        <end position="238"/>
    </location>
</feature>
<accession>A0AAW1B7C3</accession>
<dbReference type="PANTHER" id="PTHR11431:SF47">
    <property type="entry name" value="FERRITIN LIGHT CHAIN"/>
    <property type="match status" value="1"/>
</dbReference>
<keyword evidence="2 6" id="KW-0409">Iron storage</keyword>
<dbReference type="FunFam" id="1.20.1260.10:FF:000002">
    <property type="entry name" value="Ferritin, mitochondrial"/>
    <property type="match status" value="1"/>
</dbReference>
<dbReference type="PANTHER" id="PTHR11431">
    <property type="entry name" value="FERRITIN"/>
    <property type="match status" value="1"/>
</dbReference>
<evidence type="ECO:0000256" key="5">
    <source>
        <dbReference type="PIRSR" id="PIRSR601519-1"/>
    </source>
</evidence>
<dbReference type="GO" id="GO:0005737">
    <property type="term" value="C:cytoplasm"/>
    <property type="evidence" value="ECO:0007669"/>
    <property type="project" value="TreeGrafter"/>
</dbReference>
<evidence type="ECO:0000256" key="3">
    <source>
        <dbReference type="ARBA" id="ARBA00022723"/>
    </source>
</evidence>
<dbReference type="AlphaFoldDB" id="A0AAW1B7C3"/>
<dbReference type="GO" id="GO:0008198">
    <property type="term" value="F:ferrous iron binding"/>
    <property type="evidence" value="ECO:0007669"/>
    <property type="project" value="TreeGrafter"/>
</dbReference>
<comment type="caution">
    <text evidence="8">The sequence shown here is derived from an EMBL/GenBank/DDBJ whole genome shotgun (WGS) entry which is preliminary data.</text>
</comment>
<dbReference type="InterPro" id="IPR009078">
    <property type="entry name" value="Ferritin-like_SF"/>
</dbReference>
<organism evidence="8 9">
    <name type="scientific">Crotalus adamanteus</name>
    <name type="common">Eastern diamondback rattlesnake</name>
    <dbReference type="NCBI Taxonomy" id="8729"/>
    <lineage>
        <taxon>Eukaryota</taxon>
        <taxon>Metazoa</taxon>
        <taxon>Chordata</taxon>
        <taxon>Craniata</taxon>
        <taxon>Vertebrata</taxon>
        <taxon>Euteleostomi</taxon>
        <taxon>Lepidosauria</taxon>
        <taxon>Squamata</taxon>
        <taxon>Bifurcata</taxon>
        <taxon>Unidentata</taxon>
        <taxon>Episquamata</taxon>
        <taxon>Toxicofera</taxon>
        <taxon>Serpentes</taxon>
        <taxon>Colubroidea</taxon>
        <taxon>Viperidae</taxon>
        <taxon>Crotalinae</taxon>
        <taxon>Crotalus</taxon>
    </lineage>
</organism>
<feature type="binding site" evidence="5">
    <location>
        <position position="186"/>
    </location>
    <ligand>
        <name>Fe cation</name>
        <dbReference type="ChEBI" id="CHEBI:24875"/>
        <label>1</label>
    </ligand>
</feature>
<evidence type="ECO:0000256" key="6">
    <source>
        <dbReference type="RuleBase" id="RU361145"/>
    </source>
</evidence>
<name>A0AAW1B7C3_CROAD</name>
<keyword evidence="4 5" id="KW-0408">Iron</keyword>
<dbReference type="SUPFAM" id="SSF47240">
    <property type="entry name" value="Ferritin-like"/>
    <property type="match status" value="1"/>
</dbReference>
<dbReference type="InterPro" id="IPR009040">
    <property type="entry name" value="Ferritin-like_diiron"/>
</dbReference>
<dbReference type="GO" id="GO:0006879">
    <property type="term" value="P:intracellular iron ion homeostasis"/>
    <property type="evidence" value="ECO:0007669"/>
    <property type="project" value="UniProtKB-KW"/>
</dbReference>
<dbReference type="PROSITE" id="PS50905">
    <property type="entry name" value="FERRITIN_LIKE"/>
    <property type="match status" value="1"/>
</dbReference>
<dbReference type="Gene3D" id="1.20.1260.10">
    <property type="match status" value="1"/>
</dbReference>
<dbReference type="Proteomes" id="UP001474421">
    <property type="component" value="Unassembled WGS sequence"/>
</dbReference>
<dbReference type="PROSITE" id="PS00204">
    <property type="entry name" value="FERRITIN_2"/>
    <property type="match status" value="1"/>
</dbReference>
<dbReference type="CDD" id="cd01056">
    <property type="entry name" value="Euk_Ferritin"/>
    <property type="match status" value="1"/>
</dbReference>
<evidence type="ECO:0000259" key="7">
    <source>
        <dbReference type="PROSITE" id="PS50905"/>
    </source>
</evidence>
<dbReference type="InterPro" id="IPR001519">
    <property type="entry name" value="Ferritin"/>
</dbReference>
<dbReference type="InterPro" id="IPR008331">
    <property type="entry name" value="Ferritin_DPS_dom"/>
</dbReference>